<accession>A0AA88VBF4</accession>
<dbReference type="EMBL" id="JAVXUP010002098">
    <property type="protein sequence ID" value="KAK3005651.1"/>
    <property type="molecule type" value="Genomic_DNA"/>
</dbReference>
<protein>
    <recommendedName>
        <fullName evidence="3">Mitochondrial acidic protein MAM33</fullName>
    </recommendedName>
</protein>
<dbReference type="AlphaFoldDB" id="A0AA88VBF4"/>
<comment type="caution">
    <text evidence="1">The sequence shown here is derived from an EMBL/GenBank/DDBJ whole genome shotgun (WGS) entry which is preliminary data.</text>
</comment>
<dbReference type="GO" id="GO:0005759">
    <property type="term" value="C:mitochondrial matrix"/>
    <property type="evidence" value="ECO:0007669"/>
    <property type="project" value="InterPro"/>
</dbReference>
<dbReference type="InterPro" id="IPR003428">
    <property type="entry name" value="MAM33"/>
</dbReference>
<dbReference type="SUPFAM" id="SSF54529">
    <property type="entry name" value="Mitochondrial glycoprotein MAM33-like"/>
    <property type="match status" value="1"/>
</dbReference>
<dbReference type="Proteomes" id="UP001188597">
    <property type="component" value="Unassembled WGS sequence"/>
</dbReference>
<sequence>MTRATKVLRQGLKAAEDSNLLKALQSEITHELSSNPYQNTQSGSLGDFTVEWDSPKSRDMVLRRKCESGEEVAVSALLGDEVIQKDSKLPMEVLMKVCIKKQGLSSILQFDCKVPSEVDSWSGFDIKNAYYLQPSTCLDSSAYRGPLYSSLDPELQGELKKYLTAKGIGESLANFLLLHLHKKEQDQYVNWLQRLEATLKQKSD</sequence>
<evidence type="ECO:0008006" key="3">
    <source>
        <dbReference type="Google" id="ProtNLM"/>
    </source>
</evidence>
<proteinExistence type="predicted"/>
<dbReference type="Pfam" id="PF02330">
    <property type="entry name" value="MAM33"/>
    <property type="match status" value="1"/>
</dbReference>
<dbReference type="Gene3D" id="3.10.280.10">
    <property type="entry name" value="Mitochondrial glycoprotein"/>
    <property type="match status" value="1"/>
</dbReference>
<dbReference type="PANTHER" id="PTHR10826:SF1">
    <property type="entry name" value="COMPLEMENT COMPONENT 1 Q SUBCOMPONENT-BINDING PROTEIN, MITOCHONDRIAL"/>
    <property type="match status" value="1"/>
</dbReference>
<dbReference type="PANTHER" id="PTHR10826">
    <property type="entry name" value="COMPLEMENT COMPONENT 1"/>
    <property type="match status" value="1"/>
</dbReference>
<evidence type="ECO:0000313" key="2">
    <source>
        <dbReference type="Proteomes" id="UP001188597"/>
    </source>
</evidence>
<organism evidence="1 2">
    <name type="scientific">Escallonia herrerae</name>
    <dbReference type="NCBI Taxonomy" id="1293975"/>
    <lineage>
        <taxon>Eukaryota</taxon>
        <taxon>Viridiplantae</taxon>
        <taxon>Streptophyta</taxon>
        <taxon>Embryophyta</taxon>
        <taxon>Tracheophyta</taxon>
        <taxon>Spermatophyta</taxon>
        <taxon>Magnoliopsida</taxon>
        <taxon>eudicotyledons</taxon>
        <taxon>Gunneridae</taxon>
        <taxon>Pentapetalae</taxon>
        <taxon>asterids</taxon>
        <taxon>campanulids</taxon>
        <taxon>Escalloniales</taxon>
        <taxon>Escalloniaceae</taxon>
        <taxon>Escallonia</taxon>
    </lineage>
</organism>
<reference evidence="1" key="1">
    <citation type="submission" date="2022-12" db="EMBL/GenBank/DDBJ databases">
        <title>Draft genome assemblies for two species of Escallonia (Escalloniales).</title>
        <authorList>
            <person name="Chanderbali A."/>
            <person name="Dervinis C."/>
            <person name="Anghel I."/>
            <person name="Soltis D."/>
            <person name="Soltis P."/>
            <person name="Zapata F."/>
        </authorList>
    </citation>
    <scope>NUCLEOTIDE SEQUENCE</scope>
    <source>
        <strain evidence="1">UCBG64.0493</strain>
        <tissue evidence="1">Leaf</tissue>
    </source>
</reference>
<dbReference type="FunFam" id="3.10.280.10:FF:000006">
    <property type="entry name" value="Mitochondrial glycoprotein, expressed"/>
    <property type="match status" value="1"/>
</dbReference>
<gene>
    <name evidence="1" type="ORF">RJ639_017360</name>
</gene>
<keyword evidence="2" id="KW-1185">Reference proteome</keyword>
<name>A0AA88VBF4_9ASTE</name>
<dbReference type="InterPro" id="IPR036561">
    <property type="entry name" value="MAM33_sf"/>
</dbReference>
<evidence type="ECO:0000313" key="1">
    <source>
        <dbReference type="EMBL" id="KAK3005651.1"/>
    </source>
</evidence>